<gene>
    <name evidence="5" type="ORF">QJS04_geneDACA006966</name>
</gene>
<keyword evidence="3" id="KW-0539">Nucleus</keyword>
<feature type="region of interest" description="Disordered" evidence="4">
    <location>
        <begin position="423"/>
        <end position="476"/>
    </location>
</feature>
<evidence type="ECO:0008006" key="7">
    <source>
        <dbReference type="Google" id="ProtNLM"/>
    </source>
</evidence>
<reference evidence="5" key="1">
    <citation type="journal article" date="2023" name="Nat. Commun.">
        <title>Diploid and tetraploid genomes of Acorus and the evolution of monocots.</title>
        <authorList>
            <person name="Ma L."/>
            <person name="Liu K.W."/>
            <person name="Li Z."/>
            <person name="Hsiao Y.Y."/>
            <person name="Qi Y."/>
            <person name="Fu T."/>
            <person name="Tang G.D."/>
            <person name="Zhang D."/>
            <person name="Sun W.H."/>
            <person name="Liu D.K."/>
            <person name="Li Y."/>
            <person name="Chen G.Z."/>
            <person name="Liu X.D."/>
            <person name="Liao X.Y."/>
            <person name="Jiang Y.T."/>
            <person name="Yu X."/>
            <person name="Hao Y."/>
            <person name="Huang J."/>
            <person name="Zhao X.W."/>
            <person name="Ke S."/>
            <person name="Chen Y.Y."/>
            <person name="Wu W.L."/>
            <person name="Hsu J.L."/>
            <person name="Lin Y.F."/>
            <person name="Huang M.D."/>
            <person name="Li C.Y."/>
            <person name="Huang L."/>
            <person name="Wang Z.W."/>
            <person name="Zhao X."/>
            <person name="Zhong W.Y."/>
            <person name="Peng D.H."/>
            <person name="Ahmad S."/>
            <person name="Lan S."/>
            <person name="Zhang J.S."/>
            <person name="Tsai W.C."/>
            <person name="Van de Peer Y."/>
            <person name="Liu Z.J."/>
        </authorList>
    </citation>
    <scope>NUCLEOTIDE SEQUENCE</scope>
    <source>
        <strain evidence="5">SCP</strain>
    </source>
</reference>
<keyword evidence="6" id="KW-1185">Reference proteome</keyword>
<evidence type="ECO:0000256" key="4">
    <source>
        <dbReference type="SAM" id="MobiDB-lite"/>
    </source>
</evidence>
<feature type="region of interest" description="Disordered" evidence="4">
    <location>
        <begin position="508"/>
        <end position="548"/>
    </location>
</feature>
<feature type="compositionally biased region" description="Basic and acidic residues" evidence="4">
    <location>
        <begin position="227"/>
        <end position="237"/>
    </location>
</feature>
<evidence type="ECO:0000313" key="6">
    <source>
        <dbReference type="Proteomes" id="UP001179952"/>
    </source>
</evidence>
<feature type="region of interest" description="Disordered" evidence="4">
    <location>
        <begin position="117"/>
        <end position="177"/>
    </location>
</feature>
<comment type="similarity">
    <text evidence="2">Belongs to the ESS2 family.</text>
</comment>
<accession>A0AAV9AY19</accession>
<evidence type="ECO:0000256" key="2">
    <source>
        <dbReference type="ARBA" id="ARBA00009072"/>
    </source>
</evidence>
<name>A0AAV9AY19_ACOGR</name>
<feature type="compositionally biased region" description="Polar residues" evidence="4">
    <location>
        <begin position="534"/>
        <end position="548"/>
    </location>
</feature>
<dbReference type="GO" id="GO:0071013">
    <property type="term" value="C:catalytic step 2 spliceosome"/>
    <property type="evidence" value="ECO:0007669"/>
    <property type="project" value="TreeGrafter"/>
</dbReference>
<evidence type="ECO:0000313" key="5">
    <source>
        <dbReference type="EMBL" id="KAK1268975.1"/>
    </source>
</evidence>
<feature type="compositionally biased region" description="Low complexity" evidence="4">
    <location>
        <begin position="131"/>
        <end position="148"/>
    </location>
</feature>
<feature type="region of interest" description="Disordered" evidence="4">
    <location>
        <begin position="224"/>
        <end position="248"/>
    </location>
</feature>
<dbReference type="Proteomes" id="UP001179952">
    <property type="component" value="Unassembled WGS sequence"/>
</dbReference>
<evidence type="ECO:0000256" key="1">
    <source>
        <dbReference type="ARBA" id="ARBA00004123"/>
    </source>
</evidence>
<dbReference type="PANTHER" id="PTHR12940:SF0">
    <property type="entry name" value="SPLICING FACTOR ESS-2 HOMOLOG"/>
    <property type="match status" value="1"/>
</dbReference>
<organism evidence="5 6">
    <name type="scientific">Acorus gramineus</name>
    <name type="common">Dwarf sweet flag</name>
    <dbReference type="NCBI Taxonomy" id="55184"/>
    <lineage>
        <taxon>Eukaryota</taxon>
        <taxon>Viridiplantae</taxon>
        <taxon>Streptophyta</taxon>
        <taxon>Embryophyta</taxon>
        <taxon>Tracheophyta</taxon>
        <taxon>Spermatophyta</taxon>
        <taxon>Magnoliopsida</taxon>
        <taxon>Liliopsida</taxon>
        <taxon>Acoraceae</taxon>
        <taxon>Acorus</taxon>
    </lineage>
</organism>
<dbReference type="EMBL" id="JAUJYN010000006">
    <property type="protein sequence ID" value="KAK1268975.1"/>
    <property type="molecule type" value="Genomic_DNA"/>
</dbReference>
<reference evidence="5" key="2">
    <citation type="submission" date="2023-06" db="EMBL/GenBank/DDBJ databases">
        <authorList>
            <person name="Ma L."/>
            <person name="Liu K.-W."/>
            <person name="Li Z."/>
            <person name="Hsiao Y.-Y."/>
            <person name="Qi Y."/>
            <person name="Fu T."/>
            <person name="Tang G."/>
            <person name="Zhang D."/>
            <person name="Sun W.-H."/>
            <person name="Liu D.-K."/>
            <person name="Li Y."/>
            <person name="Chen G.-Z."/>
            <person name="Liu X.-D."/>
            <person name="Liao X.-Y."/>
            <person name="Jiang Y.-T."/>
            <person name="Yu X."/>
            <person name="Hao Y."/>
            <person name="Huang J."/>
            <person name="Zhao X.-W."/>
            <person name="Ke S."/>
            <person name="Chen Y.-Y."/>
            <person name="Wu W.-L."/>
            <person name="Hsu J.-L."/>
            <person name="Lin Y.-F."/>
            <person name="Huang M.-D."/>
            <person name="Li C.-Y."/>
            <person name="Huang L."/>
            <person name="Wang Z.-W."/>
            <person name="Zhao X."/>
            <person name="Zhong W.-Y."/>
            <person name="Peng D.-H."/>
            <person name="Ahmad S."/>
            <person name="Lan S."/>
            <person name="Zhang J.-S."/>
            <person name="Tsai W.-C."/>
            <person name="Van De Peer Y."/>
            <person name="Liu Z.-J."/>
        </authorList>
    </citation>
    <scope>NUCLEOTIDE SEQUENCE</scope>
    <source>
        <strain evidence="5">SCP</strain>
        <tissue evidence="5">Leaves</tissue>
    </source>
</reference>
<comment type="caution">
    <text evidence="5">The sequence shown here is derived from an EMBL/GenBank/DDBJ whole genome shotgun (WGS) entry which is preliminary data.</text>
</comment>
<feature type="compositionally biased region" description="Low complexity" evidence="4">
    <location>
        <begin position="161"/>
        <end position="171"/>
    </location>
</feature>
<dbReference type="AlphaFoldDB" id="A0AAV9AY19"/>
<feature type="compositionally biased region" description="Basic and acidic residues" evidence="4">
    <location>
        <begin position="436"/>
        <end position="456"/>
    </location>
</feature>
<proteinExistence type="inferred from homology"/>
<sequence length="548" mass="61031">MLLSPGHSPRHISPSPSAASNTERDQRSASLPPPPASLALPAPPSSSVDRKRRRRHDEVLDEDTYVAAIEKIIERDFFPDIPKMRDRLDWLEAVRSGDPVLIRDAQLKILDRRRARASQNQHQLDPDRSIRTPASSFFRSSSASATPFVAEPSSTYRNHPSTSEEVSAAGAEAEDQSAIDDSLSLDEFFRRYTSEDNESFNRIMDKVNRKRRERYAHLLLEEEDDDGKGGEETRGRITTDGYGTSGQPTSTLDGWKYTAKNLLMYEISGLPEAPLTDAEKVDRIKSLSREIDRPNTRFRAKSSLSSDVPDEGVTNPNAAAPILYAPVAGTTPGMAWPFPDREAERTKKYDLEELKKTPKERNPFYVESSKKSEEGYSFIRTPSPAPGVDESPFITWGEIDGTPLRLDPCEGDDDDMVTLSGSMDGPRFSIPCPPSRDVRAHSLSRDAARKIRERSMMFRKPPLHSPVRRGSASPNIRTLSPAAQKFVRSAMAKSASTVDETLRASYRGMSPFIGTPKEPRSSPPTRFAREKSMGSASPSARQRSNPPW</sequence>
<dbReference type="InterPro" id="IPR019148">
    <property type="entry name" value="Nuclear_protein_DGCR14_ESS-2"/>
</dbReference>
<protein>
    <recommendedName>
        <fullName evidence="7">DGCR14</fullName>
    </recommendedName>
</protein>
<feature type="compositionally biased region" description="Pro residues" evidence="4">
    <location>
        <begin position="31"/>
        <end position="44"/>
    </location>
</feature>
<dbReference type="Pfam" id="PF09751">
    <property type="entry name" value="Es2"/>
    <property type="match status" value="1"/>
</dbReference>
<evidence type="ECO:0000256" key="3">
    <source>
        <dbReference type="ARBA" id="ARBA00023242"/>
    </source>
</evidence>
<dbReference type="PANTHER" id="PTHR12940">
    <property type="entry name" value="ES-2 PROTEIN - RELATED"/>
    <property type="match status" value="1"/>
</dbReference>
<comment type="subcellular location">
    <subcellularLocation>
        <location evidence="1">Nucleus</location>
    </subcellularLocation>
</comment>
<feature type="region of interest" description="Disordered" evidence="4">
    <location>
        <begin position="1"/>
        <end position="61"/>
    </location>
</feature>